<evidence type="ECO:0000256" key="5">
    <source>
        <dbReference type="ARBA" id="ARBA00023136"/>
    </source>
</evidence>
<gene>
    <name evidence="6" type="ORF">EST38_g8070</name>
</gene>
<comment type="similarity">
    <text evidence="2">Belongs to the TMEM14 family.</text>
</comment>
<keyword evidence="5" id="KW-0472">Membrane</keyword>
<organism evidence="6 7">
    <name type="scientific">Candolleomyces aberdarensis</name>
    <dbReference type="NCBI Taxonomy" id="2316362"/>
    <lineage>
        <taxon>Eukaryota</taxon>
        <taxon>Fungi</taxon>
        <taxon>Dikarya</taxon>
        <taxon>Basidiomycota</taxon>
        <taxon>Agaricomycotina</taxon>
        <taxon>Agaricomycetes</taxon>
        <taxon>Agaricomycetidae</taxon>
        <taxon>Agaricales</taxon>
        <taxon>Agaricineae</taxon>
        <taxon>Psathyrellaceae</taxon>
        <taxon>Candolleomyces</taxon>
    </lineage>
</organism>
<protein>
    <submittedName>
        <fullName evidence="6">Uncharacterized protein</fullName>
    </submittedName>
</protein>
<evidence type="ECO:0000256" key="1">
    <source>
        <dbReference type="ARBA" id="ARBA00004370"/>
    </source>
</evidence>
<keyword evidence="4" id="KW-1133">Transmembrane helix</keyword>
<dbReference type="EMBL" id="SDEE01000313">
    <property type="protein sequence ID" value="RXW17771.1"/>
    <property type="molecule type" value="Genomic_DNA"/>
</dbReference>
<dbReference type="OrthoDB" id="5620at2759"/>
<evidence type="ECO:0000256" key="4">
    <source>
        <dbReference type="ARBA" id="ARBA00022989"/>
    </source>
</evidence>
<comment type="caution">
    <text evidence="6">The sequence shown here is derived from an EMBL/GenBank/DDBJ whole genome shotgun (WGS) entry which is preliminary data.</text>
</comment>
<keyword evidence="3" id="KW-0812">Transmembrane</keyword>
<dbReference type="GO" id="GO:0016020">
    <property type="term" value="C:membrane"/>
    <property type="evidence" value="ECO:0007669"/>
    <property type="project" value="UniProtKB-SubCell"/>
</dbReference>
<accession>A0A4Q2DFJ2</accession>
<proteinExistence type="inferred from homology"/>
<keyword evidence="7" id="KW-1185">Reference proteome</keyword>
<reference evidence="6 7" key="1">
    <citation type="submission" date="2019-01" db="EMBL/GenBank/DDBJ databases">
        <title>Draft genome sequence of Psathyrella aberdarensis IHI B618.</title>
        <authorList>
            <person name="Buettner E."/>
            <person name="Kellner H."/>
        </authorList>
    </citation>
    <scope>NUCLEOTIDE SEQUENCE [LARGE SCALE GENOMIC DNA]</scope>
    <source>
        <strain evidence="6 7">IHI B618</strain>
    </source>
</reference>
<sequence>MSAYPAYTMSGLCIIGGVTGFARTKSIPSLVAGVGVGLLYLWSADAIRKGTNNGIEGALGASAILLLSSLPRVAKGPVPALLAVTSATTGFYYGKTLYNIGQSS</sequence>
<comment type="subcellular location">
    <subcellularLocation>
        <location evidence="1">Membrane</location>
    </subcellularLocation>
</comment>
<name>A0A4Q2DFJ2_9AGAR</name>
<evidence type="ECO:0000256" key="3">
    <source>
        <dbReference type="ARBA" id="ARBA00022692"/>
    </source>
</evidence>
<evidence type="ECO:0000313" key="6">
    <source>
        <dbReference type="EMBL" id="RXW17771.1"/>
    </source>
</evidence>
<dbReference type="InterPro" id="IPR005349">
    <property type="entry name" value="TMEM14"/>
</dbReference>
<dbReference type="Proteomes" id="UP000290288">
    <property type="component" value="Unassembled WGS sequence"/>
</dbReference>
<evidence type="ECO:0000256" key="2">
    <source>
        <dbReference type="ARBA" id="ARBA00007590"/>
    </source>
</evidence>
<dbReference type="InterPro" id="IPR044890">
    <property type="entry name" value="TMEM14_sf"/>
</dbReference>
<dbReference type="Gene3D" id="1.10.10.1740">
    <property type="entry name" value="Transmembrane protein 14-like"/>
    <property type="match status" value="1"/>
</dbReference>
<dbReference type="Pfam" id="PF03647">
    <property type="entry name" value="Tmemb_14"/>
    <property type="match status" value="1"/>
</dbReference>
<dbReference type="AlphaFoldDB" id="A0A4Q2DFJ2"/>
<evidence type="ECO:0000313" key="7">
    <source>
        <dbReference type="Proteomes" id="UP000290288"/>
    </source>
</evidence>